<keyword evidence="2" id="KW-0812">Transmembrane</keyword>
<feature type="transmembrane region" description="Helical" evidence="2">
    <location>
        <begin position="220"/>
        <end position="238"/>
    </location>
</feature>
<evidence type="ECO:0000313" key="7">
    <source>
        <dbReference type="Proteomes" id="UP000829758"/>
    </source>
</evidence>
<dbReference type="GO" id="GO:0016020">
    <property type="term" value="C:membrane"/>
    <property type="evidence" value="ECO:0007669"/>
    <property type="project" value="TreeGrafter"/>
</dbReference>
<dbReference type="PANTHER" id="PTHR23028:SF53">
    <property type="entry name" value="ACYL_TRANSF_3 DOMAIN-CONTAINING PROTEIN"/>
    <property type="match status" value="1"/>
</dbReference>
<dbReference type="EMBL" id="JAJFZT010000010">
    <property type="protein sequence ID" value="MCC3274019.1"/>
    <property type="molecule type" value="Genomic_DNA"/>
</dbReference>
<dbReference type="AlphaFoldDB" id="A0A9X1SCL6"/>
<dbReference type="GO" id="GO:0009103">
    <property type="term" value="P:lipopolysaccharide biosynthetic process"/>
    <property type="evidence" value="ECO:0007669"/>
    <property type="project" value="TreeGrafter"/>
</dbReference>
<evidence type="ECO:0000256" key="2">
    <source>
        <dbReference type="SAM" id="Phobius"/>
    </source>
</evidence>
<evidence type="ECO:0000313" key="6">
    <source>
        <dbReference type="EMBL" id="UON91252.1"/>
    </source>
</evidence>
<dbReference type="Proteomes" id="UP001155145">
    <property type="component" value="Unassembled WGS sequence"/>
</dbReference>
<evidence type="ECO:0000259" key="3">
    <source>
        <dbReference type="Pfam" id="PF01757"/>
    </source>
</evidence>
<feature type="transmembrane region" description="Helical" evidence="2">
    <location>
        <begin position="308"/>
        <end position="329"/>
    </location>
</feature>
<protein>
    <submittedName>
        <fullName evidence="5">Acyltransferase</fullName>
    </submittedName>
</protein>
<dbReference type="Proteomes" id="UP000829758">
    <property type="component" value="Chromosome"/>
</dbReference>
<keyword evidence="2" id="KW-1133">Transmembrane helix</keyword>
<evidence type="ECO:0000313" key="8">
    <source>
        <dbReference type="Proteomes" id="UP001155145"/>
    </source>
</evidence>
<evidence type="ECO:0000259" key="4">
    <source>
        <dbReference type="Pfam" id="PF19040"/>
    </source>
</evidence>
<dbReference type="InterPro" id="IPR002656">
    <property type="entry name" value="Acyl_transf_3_dom"/>
</dbReference>
<dbReference type="Pfam" id="PF01757">
    <property type="entry name" value="Acyl_transf_3"/>
    <property type="match status" value="1"/>
</dbReference>
<evidence type="ECO:0000256" key="1">
    <source>
        <dbReference type="SAM" id="MobiDB-lite"/>
    </source>
</evidence>
<reference evidence="5" key="1">
    <citation type="submission" date="2021-10" db="EMBL/GenBank/DDBJ databases">
        <title>Novel species in genus Arthrobacter.</title>
        <authorList>
            <person name="Liu Y."/>
        </authorList>
    </citation>
    <scope>NUCLEOTIDE SEQUENCE</scope>
    <source>
        <strain evidence="7">zg-Y462</strain>
        <strain evidence="5">Zg-Y462</strain>
    </source>
</reference>
<dbReference type="EMBL" id="CP094984">
    <property type="protein sequence ID" value="UON91252.1"/>
    <property type="molecule type" value="Genomic_DNA"/>
</dbReference>
<feature type="region of interest" description="Disordered" evidence="1">
    <location>
        <begin position="429"/>
        <end position="448"/>
    </location>
</feature>
<dbReference type="PANTHER" id="PTHR23028">
    <property type="entry name" value="ACETYLTRANSFERASE"/>
    <property type="match status" value="1"/>
</dbReference>
<dbReference type="Pfam" id="PF19040">
    <property type="entry name" value="SGNH"/>
    <property type="match status" value="1"/>
</dbReference>
<feature type="transmembrane region" description="Helical" evidence="2">
    <location>
        <begin position="163"/>
        <end position="180"/>
    </location>
</feature>
<organism evidence="5 8">
    <name type="scientific">Arthrobacter zhangbolii</name>
    <dbReference type="NCBI Taxonomy" id="2886936"/>
    <lineage>
        <taxon>Bacteria</taxon>
        <taxon>Bacillati</taxon>
        <taxon>Actinomycetota</taxon>
        <taxon>Actinomycetes</taxon>
        <taxon>Micrococcales</taxon>
        <taxon>Micrococcaceae</taxon>
        <taxon>Arthrobacter</taxon>
    </lineage>
</organism>
<feature type="domain" description="SGNH" evidence="4">
    <location>
        <begin position="462"/>
        <end position="672"/>
    </location>
</feature>
<gene>
    <name evidence="5" type="ORF">LJ755_14945</name>
    <name evidence="6" type="ORF">MUK71_11625</name>
</gene>
<feature type="domain" description="Acyltransferase 3" evidence="3">
    <location>
        <begin position="25"/>
        <end position="355"/>
    </location>
</feature>
<feature type="transmembrane region" description="Helical" evidence="2">
    <location>
        <begin position="269"/>
        <end position="287"/>
    </location>
</feature>
<keyword evidence="7" id="KW-1185">Reference proteome</keyword>
<keyword evidence="2" id="KW-0472">Membrane</keyword>
<dbReference type="InterPro" id="IPR043968">
    <property type="entry name" value="SGNH"/>
</dbReference>
<proteinExistence type="predicted"/>
<feature type="transmembrane region" description="Helical" evidence="2">
    <location>
        <begin position="335"/>
        <end position="354"/>
    </location>
</feature>
<dbReference type="RefSeq" id="WP_227929591.1">
    <property type="nucleotide sequence ID" value="NZ_CP094984.1"/>
</dbReference>
<feature type="transmembrane region" description="Helical" evidence="2">
    <location>
        <begin position="89"/>
        <end position="108"/>
    </location>
</feature>
<sequence>MTHLKTDLLAQVTPGPDRQSSYRPEVQGLRALAVLMVASYHIWLGKVSGGVDVFLLISAFLLSLSFIRKAEAGRALNIGRYWIHVFKRLLPAVVVVLLGVLTATALFVPKSRWSEILSQSWSSLFYVQNWALAENSVDYYATDQSVASPLQHFWSLSVQGQVFILWPLLFALATVIARIMKVRFRHAVLGVFGAVFAASFVFSIYETYTNQTYAYFDTRTRLWEFAFGTLLVLALPYIRLPRAVRIAAGWTGLAAMLSGGFILDVQGQFPGYVALWPVLAATLVILAGQTGSKFGADRFLSWKPLIRLGDMSYALYLWHWPVLIIYLIWRGREEVGPVGGTAIIGLSLILAYLTTKFVEKPLRSMAWVEKKQRRGILAIAVCLVLAAVPLAGWQGGLKIEAARLAADADRNNPGAAVLLPGYTDESDANAPTLPLPGGGEWGGSSMKTPDCDALTDGPTDDLLAKQCSHSMPEAGYDRTILVIGSSHAEHWLPAVNTMADKNGYRVISLLLTGCNFSGTESNGGESECDRFNVAALDYALTLRPDAVFTLATRSTVAGPRDVPVEGLSDTAAVLRNNGIQLVGIRDTPRFTFRPTDCAYEVGEDSAECEVQLTEVLDPTPPEGVSETDVRFVDFTDMVCPDGLCRPAIGNIFVYIDDDHLMGQYVRSAASEFERRFVEAVGW</sequence>
<dbReference type="InterPro" id="IPR050879">
    <property type="entry name" value="Acyltransferase_3"/>
</dbReference>
<feature type="transmembrane region" description="Helical" evidence="2">
    <location>
        <begin position="187"/>
        <end position="208"/>
    </location>
</feature>
<dbReference type="GO" id="GO:0016747">
    <property type="term" value="F:acyltransferase activity, transferring groups other than amino-acyl groups"/>
    <property type="evidence" value="ECO:0007669"/>
    <property type="project" value="InterPro"/>
</dbReference>
<name>A0A9X1SCL6_9MICC</name>
<feature type="transmembrane region" description="Helical" evidence="2">
    <location>
        <begin position="50"/>
        <end position="68"/>
    </location>
</feature>
<feature type="transmembrane region" description="Helical" evidence="2">
    <location>
        <begin position="375"/>
        <end position="393"/>
    </location>
</feature>
<keyword evidence="5" id="KW-0012">Acyltransferase</keyword>
<evidence type="ECO:0000313" key="5">
    <source>
        <dbReference type="EMBL" id="MCC3274019.1"/>
    </source>
</evidence>
<feature type="transmembrane region" description="Helical" evidence="2">
    <location>
        <begin position="245"/>
        <end position="263"/>
    </location>
</feature>
<accession>A0A9X1SCL6</accession>
<keyword evidence="5" id="KW-0808">Transferase</keyword>